<organism evidence="3 4">
    <name type="scientific">Peptostreptococcus porci</name>
    <dbReference type="NCBI Taxonomy" id="2652282"/>
    <lineage>
        <taxon>Bacteria</taxon>
        <taxon>Bacillati</taxon>
        <taxon>Bacillota</taxon>
        <taxon>Clostridia</taxon>
        <taxon>Peptostreptococcales</taxon>
        <taxon>Peptostreptococcaceae</taxon>
        <taxon>Peptostreptococcus</taxon>
    </lineage>
</organism>
<dbReference type="InterPro" id="IPR002509">
    <property type="entry name" value="NODB_dom"/>
</dbReference>
<gene>
    <name evidence="3" type="ORF">FYJ71_04510</name>
</gene>
<keyword evidence="1" id="KW-0812">Transmembrane</keyword>
<dbReference type="Gene3D" id="3.20.20.370">
    <property type="entry name" value="Glycoside hydrolase/deacetylase"/>
    <property type="match status" value="1"/>
</dbReference>
<evidence type="ECO:0000256" key="1">
    <source>
        <dbReference type="SAM" id="Phobius"/>
    </source>
</evidence>
<dbReference type="AlphaFoldDB" id="A0A6N7XC20"/>
<evidence type="ECO:0000259" key="2">
    <source>
        <dbReference type="PROSITE" id="PS51677"/>
    </source>
</evidence>
<sequence>MFFAGGDKVIEKTIIVLILILLVFVVHSIIPTYYNKYFNKNAQRKTSTKNEVMLTFDDGPDPRYTNRLLDLLKENDVKATFFMVAENAKKNKDIVRRMISEGHKVGLHSWQHRNAMLYSYAYTKKDFENSVKIMKAIGVDEIFYRPPWGHTNIFSNYFVNKFGLKMIFWDVMAEDWKSESVPEIIIDKLMKRVTPYSIICLHDAGENSGGDYGAPENTILALKVAIPKLKSKGYKFVLPE</sequence>
<feature type="domain" description="NodB homology" evidence="2">
    <location>
        <begin position="50"/>
        <end position="237"/>
    </location>
</feature>
<accession>A0A6N7XC20</accession>
<dbReference type="GO" id="GO:0016810">
    <property type="term" value="F:hydrolase activity, acting on carbon-nitrogen (but not peptide) bonds"/>
    <property type="evidence" value="ECO:0007669"/>
    <property type="project" value="InterPro"/>
</dbReference>
<keyword evidence="1" id="KW-0472">Membrane</keyword>
<dbReference type="CDD" id="cd10959">
    <property type="entry name" value="CE4_NodB_like_3"/>
    <property type="match status" value="1"/>
</dbReference>
<keyword evidence="4" id="KW-1185">Reference proteome</keyword>
<keyword evidence="1" id="KW-1133">Transmembrane helix</keyword>
<evidence type="ECO:0000313" key="3">
    <source>
        <dbReference type="EMBL" id="MST62236.1"/>
    </source>
</evidence>
<dbReference type="Pfam" id="PF01522">
    <property type="entry name" value="Polysacc_deac_1"/>
    <property type="match status" value="1"/>
</dbReference>
<reference evidence="3 4" key="1">
    <citation type="submission" date="2019-08" db="EMBL/GenBank/DDBJ databases">
        <title>In-depth cultivation of the pig gut microbiome towards novel bacterial diversity and tailored functional studies.</title>
        <authorList>
            <person name="Wylensek D."/>
            <person name="Hitch T.C.A."/>
            <person name="Clavel T."/>
        </authorList>
    </citation>
    <scope>NUCLEOTIDE SEQUENCE [LARGE SCALE GENOMIC DNA]</scope>
    <source>
        <strain evidence="3 4">WCA-SAB-591-4A-A</strain>
    </source>
</reference>
<dbReference type="InterPro" id="IPR011330">
    <property type="entry name" value="Glyco_hydro/deAcase_b/a-brl"/>
</dbReference>
<dbReference type="SUPFAM" id="SSF88713">
    <property type="entry name" value="Glycoside hydrolase/deacetylase"/>
    <property type="match status" value="1"/>
</dbReference>
<dbReference type="PROSITE" id="PS51677">
    <property type="entry name" value="NODB"/>
    <property type="match status" value="1"/>
</dbReference>
<proteinExistence type="predicted"/>
<name>A0A6N7XC20_9FIRM</name>
<feature type="transmembrane region" description="Helical" evidence="1">
    <location>
        <begin position="14"/>
        <end position="34"/>
    </location>
</feature>
<protein>
    <submittedName>
        <fullName evidence="3">Polysaccharide deacetylase family protein</fullName>
    </submittedName>
</protein>
<dbReference type="InterPro" id="IPR050248">
    <property type="entry name" value="Polysacc_deacetylase_ArnD"/>
</dbReference>
<dbReference type="PANTHER" id="PTHR10587">
    <property type="entry name" value="GLYCOSYL TRANSFERASE-RELATED"/>
    <property type="match status" value="1"/>
</dbReference>
<evidence type="ECO:0000313" key="4">
    <source>
        <dbReference type="Proteomes" id="UP000440713"/>
    </source>
</evidence>
<dbReference type="GO" id="GO:0005975">
    <property type="term" value="P:carbohydrate metabolic process"/>
    <property type="evidence" value="ECO:0007669"/>
    <property type="project" value="InterPro"/>
</dbReference>
<dbReference type="EMBL" id="VUNE01000002">
    <property type="protein sequence ID" value="MST62236.1"/>
    <property type="molecule type" value="Genomic_DNA"/>
</dbReference>
<comment type="caution">
    <text evidence="3">The sequence shown here is derived from an EMBL/GenBank/DDBJ whole genome shotgun (WGS) entry which is preliminary data.</text>
</comment>
<dbReference type="Proteomes" id="UP000440713">
    <property type="component" value="Unassembled WGS sequence"/>
</dbReference>